<feature type="compositionally biased region" description="Basic residues" evidence="1">
    <location>
        <begin position="1165"/>
        <end position="1180"/>
    </location>
</feature>
<evidence type="ECO:0000313" key="2">
    <source>
        <dbReference type="EMBL" id="KAJ1165737.1"/>
    </source>
</evidence>
<feature type="region of interest" description="Disordered" evidence="1">
    <location>
        <begin position="1158"/>
        <end position="1180"/>
    </location>
</feature>
<name>A0AAV7SP09_PLEWA</name>
<organism evidence="2 3">
    <name type="scientific">Pleurodeles waltl</name>
    <name type="common">Iberian ribbed newt</name>
    <dbReference type="NCBI Taxonomy" id="8319"/>
    <lineage>
        <taxon>Eukaryota</taxon>
        <taxon>Metazoa</taxon>
        <taxon>Chordata</taxon>
        <taxon>Craniata</taxon>
        <taxon>Vertebrata</taxon>
        <taxon>Euteleostomi</taxon>
        <taxon>Amphibia</taxon>
        <taxon>Batrachia</taxon>
        <taxon>Caudata</taxon>
        <taxon>Salamandroidea</taxon>
        <taxon>Salamandridae</taxon>
        <taxon>Pleurodelinae</taxon>
        <taxon>Pleurodeles</taxon>
    </lineage>
</organism>
<gene>
    <name evidence="2" type="ORF">NDU88_006154</name>
</gene>
<keyword evidence="3" id="KW-1185">Reference proteome</keyword>
<feature type="region of interest" description="Disordered" evidence="1">
    <location>
        <begin position="1391"/>
        <end position="1432"/>
    </location>
</feature>
<feature type="compositionally biased region" description="Basic residues" evidence="1">
    <location>
        <begin position="1415"/>
        <end position="1430"/>
    </location>
</feature>
<dbReference type="Proteomes" id="UP001066276">
    <property type="component" value="Chromosome 4_2"/>
</dbReference>
<comment type="caution">
    <text evidence="2">The sequence shown here is derived from an EMBL/GenBank/DDBJ whole genome shotgun (WGS) entry which is preliminary data.</text>
</comment>
<proteinExistence type="predicted"/>
<reference evidence="2" key="1">
    <citation type="journal article" date="2022" name="bioRxiv">
        <title>Sequencing and chromosome-scale assembly of the giantPleurodeles waltlgenome.</title>
        <authorList>
            <person name="Brown T."/>
            <person name="Elewa A."/>
            <person name="Iarovenko S."/>
            <person name="Subramanian E."/>
            <person name="Araus A.J."/>
            <person name="Petzold A."/>
            <person name="Susuki M."/>
            <person name="Suzuki K.-i.T."/>
            <person name="Hayashi T."/>
            <person name="Toyoda A."/>
            <person name="Oliveira C."/>
            <person name="Osipova E."/>
            <person name="Leigh N.D."/>
            <person name="Simon A."/>
            <person name="Yun M.H."/>
        </authorList>
    </citation>
    <scope>NUCLEOTIDE SEQUENCE</scope>
    <source>
        <strain evidence="2">20211129_DDA</strain>
        <tissue evidence="2">Liver</tissue>
    </source>
</reference>
<feature type="compositionally biased region" description="Basic and acidic residues" evidence="1">
    <location>
        <begin position="1391"/>
        <end position="1413"/>
    </location>
</feature>
<evidence type="ECO:0000256" key="1">
    <source>
        <dbReference type="SAM" id="MobiDB-lite"/>
    </source>
</evidence>
<protein>
    <submittedName>
        <fullName evidence="2">Uncharacterized protein</fullName>
    </submittedName>
</protein>
<accession>A0AAV7SP09</accession>
<dbReference type="EMBL" id="JANPWB010000008">
    <property type="protein sequence ID" value="KAJ1165737.1"/>
    <property type="molecule type" value="Genomic_DNA"/>
</dbReference>
<sequence>MLRSHVAVHTFFLPDMSLRFLGNKALSELSAKSSRSEYPQPSRVYRSTRTEYKYFGSKLASSVRKFSTTLCCTTKAKPITTATPAQSTVQALGAIPGTASETTGDVLPAASATPAVTAAPKACAAPRLAAITALSSLAASDVSETPLSSAVSNTIKNATAISTAAAIATSAATATPSAIAAPEVMATAPANHWVSYANEISTASELKADRTVNSTPVTSEQPKVNVHTSQANGVEHIQEETNFTKASILKSEPGNQTMPADDLSPGVTILHNSTGKEEVNAVSKLQDCNISASHCQSLKTSNTVPLISNHASVIHPTNRSTEVVSQSINLANSAMIIPPPMSVTNLPAFHLEAIAVMSTEIEGTFPKLSTESDEALDTCLFMVKCSPTTGDSGSKPLLSTTAEQNPCDISSTTTVNRDQTASISIPDQCAGSMEEVFELAAISANAHKSGSTDFTSVKAGEPQIAVVNPMIVSESESICVHQDSDIPKDDLNRKCDYLKENKEKMMLDASPLTNFGAAVPHYLPLPESNLSVGKLEYNSTTGCTESKESFPVPRSFNCGLVKQKKIDLSVQIVEEANNPKAENNKGSLQQNSLAVHQHGPPEYHGLQSVCGAENTWDDSVPVNELHISNICTLVAGSAFYDPQIAKIVDAIPSTKVVASQRREDPQESTNEKDYHFISNKNNRTLCMLRANGQTSVDAQLLETIAIRNDSSFTGEECVETTSLTNQQIPKYGTCKMVTIECGKDTPLNKEYNHEAYLPNSNAKTNEENSVDYCPGTAATTEWVSDYSLREEKNVQDHPCRGNKLSTTDGHSVSFPLLEGVEDRSVHEAQCFNKCLSFMTTQKHKEHSFANNTVSTQDVGHQLSVRSDLVEKGELLLYKSSNFSPLGHLGSENQDLGKGSCANGKAEQSKEKCAKRWSNVMQDSTNISLDNCKNKEQSILGGDLYIFPPVFSDDENEDPINKIQITLIGTDQMHALFPETATHFANQDNAKCSKITSRLEKEPATSDTLPISESSSFPLFRERETNSLFSDDPRLYLHSSLSFANHCSGKQENKNQKQTSLNSNDECSEMNFSTRHYACATNISLREHFRFRSSKENSQPNLPSDNIYRSVSEDKCRNRQHDIAQIVERKNVEGKNSTMIAGQKLIERDRFQLSNEEMSGKMKQCYSKKPRTKSRDKRHKVNASLSDDCKSVFVFKDSKSSTDTTYQTIPIIKLNCPDTHKGFLTEGVFEQLGNQAAVDNKRQTTEHLVVKIDLLNLLKTPDGAQNMKSTEVNCCITKANAIKMHNKRSTNGIEHSKKYMLRSMSKCLHSKTENTSKSCTTGTKVSVLEEPPEKQEVQKEKSFAAKVACSSEVLVSNSTQFQDSSVAKTTNSKSGKARFAQYRKRIVTIQEYRQHQKTQQEKSEKKTLGDELKQNKPVHKKKLHPRLKRKSSAQSHQACLAENMFKCLKSPEVIKTSVETHEQKEAYPGKYTHCVLLNNDHGSKSKMDLQDTCVKLAKDLISSDKVAADWQKTSFSAKAPKNSKKPYSSRFAFKTTTNENVFTTKWMVGTSPSKTSNDKNYKLDLNAKTPRPSSDAWKFRLREREPCRKVLQSCYLVGTQYSVGTLQLCSSVAGLESRHEINEQHLPLKKRRLDQSSI</sequence>
<evidence type="ECO:0000313" key="3">
    <source>
        <dbReference type="Proteomes" id="UP001066276"/>
    </source>
</evidence>